<dbReference type="GO" id="GO:0008235">
    <property type="term" value="F:metalloexopeptidase activity"/>
    <property type="evidence" value="ECO:0007669"/>
    <property type="project" value="TreeGrafter"/>
</dbReference>
<comment type="caution">
    <text evidence="7">The sequence shown here is derived from an EMBL/GenBank/DDBJ whole genome shotgun (WGS) entry which is preliminary data.</text>
</comment>
<keyword evidence="8" id="KW-1185">Reference proteome</keyword>
<dbReference type="SMART" id="SM00232">
    <property type="entry name" value="JAB_MPN"/>
    <property type="match status" value="1"/>
</dbReference>
<dbReference type="Pfam" id="PF14464">
    <property type="entry name" value="Prok-JAB"/>
    <property type="match status" value="1"/>
</dbReference>
<evidence type="ECO:0000259" key="6">
    <source>
        <dbReference type="PROSITE" id="PS50249"/>
    </source>
</evidence>
<dbReference type="Gene3D" id="3.40.140.10">
    <property type="entry name" value="Cytidine Deaminase, domain 2"/>
    <property type="match status" value="1"/>
</dbReference>
<dbReference type="SUPFAM" id="SSF102712">
    <property type="entry name" value="JAB1/MPN domain"/>
    <property type="match status" value="1"/>
</dbReference>
<evidence type="ECO:0000313" key="8">
    <source>
        <dbReference type="Proteomes" id="UP000070186"/>
    </source>
</evidence>
<dbReference type="STRING" id="281362.AT959_05560"/>
<dbReference type="InterPro" id="IPR051929">
    <property type="entry name" value="VirAsm_ModProt"/>
</dbReference>
<evidence type="ECO:0000313" key="7">
    <source>
        <dbReference type="EMBL" id="KXB31958.1"/>
    </source>
</evidence>
<dbReference type="GO" id="GO:0008270">
    <property type="term" value="F:zinc ion binding"/>
    <property type="evidence" value="ECO:0007669"/>
    <property type="project" value="TreeGrafter"/>
</dbReference>
<dbReference type="InterPro" id="IPR028090">
    <property type="entry name" value="JAB_dom_prok"/>
</dbReference>
<sequence length="140" mass="15540">MPCVLLLPPGVRAELEAQAATGYPDETCGLLLGLSNSVRCSVVAQYPAHNLNRERANDRFVLDPQDYLAAEEFAEDTGVEVVGVWHSHPDHPARPSETDRAMAWPGWSYLILSVTAGEVVDVRSWRLAGREFYEEEVHHG</sequence>
<gene>
    <name evidence="7" type="ORF">AT959_05560</name>
</gene>
<proteinExistence type="predicted"/>
<dbReference type="FunFam" id="3.40.140.10:FF:000085">
    <property type="entry name" value="Mov34/MPN/PAD-1 family protein"/>
    <property type="match status" value="1"/>
</dbReference>
<protein>
    <recommendedName>
        <fullName evidence="6">MPN domain-containing protein</fullName>
    </recommendedName>
</protein>
<organism evidence="7 8">
    <name type="scientific">Dechloromonas denitrificans</name>
    <dbReference type="NCBI Taxonomy" id="281362"/>
    <lineage>
        <taxon>Bacteria</taxon>
        <taxon>Pseudomonadati</taxon>
        <taxon>Pseudomonadota</taxon>
        <taxon>Betaproteobacteria</taxon>
        <taxon>Rhodocyclales</taxon>
        <taxon>Azonexaceae</taxon>
        <taxon>Dechloromonas</taxon>
    </lineage>
</organism>
<dbReference type="AlphaFoldDB" id="A0A133XLZ7"/>
<keyword evidence="1" id="KW-0645">Protease</keyword>
<dbReference type="PANTHER" id="PTHR34858">
    <property type="entry name" value="CYSO-CYSTEINE PEPTIDASE"/>
    <property type="match status" value="1"/>
</dbReference>
<dbReference type="Proteomes" id="UP000070186">
    <property type="component" value="Unassembled WGS sequence"/>
</dbReference>
<evidence type="ECO:0000256" key="5">
    <source>
        <dbReference type="ARBA" id="ARBA00023049"/>
    </source>
</evidence>
<keyword evidence="3" id="KW-0378">Hydrolase</keyword>
<evidence type="ECO:0000256" key="2">
    <source>
        <dbReference type="ARBA" id="ARBA00022723"/>
    </source>
</evidence>
<reference evidence="7 8" key="1">
    <citation type="submission" date="2015-12" db="EMBL/GenBank/DDBJ databases">
        <title>Nitrous oxide reduction kinetics distinguish bacteria harboring typical versus atypical NosZ.</title>
        <authorList>
            <person name="Yoon S."/>
            <person name="Nissen S."/>
            <person name="Park D."/>
            <person name="Sanford R.A."/>
            <person name="Loeffler F.E."/>
        </authorList>
    </citation>
    <scope>NUCLEOTIDE SEQUENCE [LARGE SCALE GENOMIC DNA]</scope>
    <source>
        <strain evidence="7 8">ATCC BAA-841</strain>
    </source>
</reference>
<evidence type="ECO:0000256" key="3">
    <source>
        <dbReference type="ARBA" id="ARBA00022801"/>
    </source>
</evidence>
<dbReference type="GO" id="GO:0006508">
    <property type="term" value="P:proteolysis"/>
    <property type="evidence" value="ECO:0007669"/>
    <property type="project" value="UniProtKB-KW"/>
</dbReference>
<dbReference type="InterPro" id="IPR000555">
    <property type="entry name" value="JAMM/MPN+_dom"/>
</dbReference>
<dbReference type="CDD" id="cd08070">
    <property type="entry name" value="MPN_like"/>
    <property type="match status" value="1"/>
</dbReference>
<feature type="domain" description="MPN" evidence="6">
    <location>
        <begin position="5"/>
        <end position="140"/>
    </location>
</feature>
<keyword evidence="5" id="KW-0482">Metalloprotease</keyword>
<dbReference type="InterPro" id="IPR037518">
    <property type="entry name" value="MPN"/>
</dbReference>
<keyword evidence="2" id="KW-0479">Metal-binding</keyword>
<accession>A0A133XLZ7</accession>
<evidence type="ECO:0000256" key="1">
    <source>
        <dbReference type="ARBA" id="ARBA00022670"/>
    </source>
</evidence>
<dbReference type="PROSITE" id="PS50249">
    <property type="entry name" value="MPN"/>
    <property type="match status" value="1"/>
</dbReference>
<dbReference type="PANTHER" id="PTHR34858:SF1">
    <property type="entry name" value="CYSO-CYSTEINE PEPTIDASE"/>
    <property type="match status" value="1"/>
</dbReference>
<dbReference type="EMBL" id="LODL01000010">
    <property type="protein sequence ID" value="KXB31958.1"/>
    <property type="molecule type" value="Genomic_DNA"/>
</dbReference>
<evidence type="ECO:0000256" key="4">
    <source>
        <dbReference type="ARBA" id="ARBA00022833"/>
    </source>
</evidence>
<keyword evidence="4" id="KW-0862">Zinc</keyword>
<name>A0A133XLZ7_9RHOO</name>